<dbReference type="InterPro" id="IPR003593">
    <property type="entry name" value="AAA+_ATPase"/>
</dbReference>
<dbReference type="Pfam" id="PF00004">
    <property type="entry name" value="AAA"/>
    <property type="match status" value="1"/>
</dbReference>
<dbReference type="Pfam" id="PF12002">
    <property type="entry name" value="MgsA_C"/>
    <property type="match status" value="1"/>
</dbReference>
<reference key="1">
    <citation type="submission" date="2010-11" db="EMBL/GenBank/DDBJ databases">
        <title>The complete genome of chromosome of Calditerrivibrio nitroreducens DSM 19672.</title>
        <authorList>
            <consortium name="US DOE Joint Genome Institute (JGI-PGF)"/>
            <person name="Lucas S."/>
            <person name="Copeland A."/>
            <person name="Lapidus A."/>
            <person name="Bruce D."/>
            <person name="Goodwin L."/>
            <person name="Pitluck S."/>
            <person name="Kyrpides N."/>
            <person name="Mavromatis K."/>
            <person name="Ivanova N."/>
            <person name="Mikhailova N."/>
            <person name="Zeytun A."/>
            <person name="Brettin T."/>
            <person name="Detter J.C."/>
            <person name="Tapia R."/>
            <person name="Han C."/>
            <person name="Land M."/>
            <person name="Hauser L."/>
            <person name="Markowitz V."/>
            <person name="Cheng J.-F."/>
            <person name="Hugenholtz P."/>
            <person name="Woyke T."/>
            <person name="Wu D."/>
            <person name="Spring S."/>
            <person name="Schroeder M."/>
            <person name="Brambilla E."/>
            <person name="Klenk H.-P."/>
            <person name="Eisen J.A."/>
        </authorList>
    </citation>
    <scope>NUCLEOTIDE SEQUENCE [LARGE SCALE GENOMIC DNA]</scope>
    <source>
        <strain>DSM 19672</strain>
    </source>
</reference>
<dbReference type="HOGENOM" id="CLU_017985_1_1_0"/>
<dbReference type="Proteomes" id="UP000007039">
    <property type="component" value="Chromosome"/>
</dbReference>
<dbReference type="SUPFAM" id="SSF48019">
    <property type="entry name" value="post-AAA+ oligomerization domain-like"/>
    <property type="match status" value="1"/>
</dbReference>
<reference evidence="7 8" key="2">
    <citation type="journal article" date="2011" name="Stand. Genomic Sci.">
        <title>Complete genome sequence of Calditerrivibrio nitroreducens type strain (Yu37-1).</title>
        <authorList>
            <person name="Pitluck S."/>
            <person name="Sikorski J."/>
            <person name="Zeytun A."/>
            <person name="Lapidus A."/>
            <person name="Nolan M."/>
            <person name="Lucas S."/>
            <person name="Hammon N."/>
            <person name="Deshpande S."/>
            <person name="Cheng J.F."/>
            <person name="Tapia R."/>
            <person name="Han C."/>
            <person name="Goodwin L."/>
            <person name="Liolios K."/>
            <person name="Pagani I."/>
            <person name="Ivanova N."/>
            <person name="Mavromatis K."/>
            <person name="Pati A."/>
            <person name="Chen A."/>
            <person name="Palaniappan K."/>
            <person name="Hauser L."/>
            <person name="Chang Y.J."/>
            <person name="Jeffries C.D."/>
            <person name="Detter J.C."/>
            <person name="Brambilla E."/>
            <person name="Djao O.D."/>
            <person name="Rohde M."/>
            <person name="Spring S."/>
            <person name="Goker M."/>
            <person name="Woyke T."/>
            <person name="Bristow J."/>
            <person name="Eisen J.A."/>
            <person name="Markowitz V."/>
            <person name="Hugenholtz P."/>
            <person name="Kyrpides N.C."/>
            <person name="Klenk H.P."/>
            <person name="Land M."/>
        </authorList>
    </citation>
    <scope>NUCLEOTIDE SEQUENCE [LARGE SCALE GENOMIC DNA]</scope>
    <source>
        <strain evidence="8">DSM 19672 / NBRC 101217 / Yu37-1</strain>
    </source>
</reference>
<keyword evidence="8" id="KW-1185">Reference proteome</keyword>
<dbReference type="OrthoDB" id="9778364at2"/>
<dbReference type="GO" id="GO:0017116">
    <property type="term" value="F:single-stranded DNA helicase activity"/>
    <property type="evidence" value="ECO:0007669"/>
    <property type="project" value="TreeGrafter"/>
</dbReference>
<dbReference type="SMART" id="SM00382">
    <property type="entry name" value="AAA"/>
    <property type="match status" value="1"/>
</dbReference>
<dbReference type="InterPro" id="IPR008921">
    <property type="entry name" value="DNA_pol3_clamp-load_cplx_C"/>
</dbReference>
<dbReference type="InterPro" id="IPR003959">
    <property type="entry name" value="ATPase_AAA_core"/>
</dbReference>
<dbReference type="Gene3D" id="1.20.272.10">
    <property type="match status" value="1"/>
</dbReference>
<gene>
    <name evidence="7" type="ordered locus">Calni_0332</name>
</gene>
<dbReference type="GO" id="GO:0008047">
    <property type="term" value="F:enzyme activator activity"/>
    <property type="evidence" value="ECO:0007669"/>
    <property type="project" value="TreeGrafter"/>
</dbReference>
<dbReference type="InterPro" id="IPR051314">
    <property type="entry name" value="AAA_ATPase_RarA/MGS1/WRNIP1"/>
</dbReference>
<dbReference type="GO" id="GO:0000731">
    <property type="term" value="P:DNA synthesis involved in DNA repair"/>
    <property type="evidence" value="ECO:0007669"/>
    <property type="project" value="TreeGrafter"/>
</dbReference>
<keyword evidence="4" id="KW-0547">Nucleotide-binding</keyword>
<dbReference type="InterPro" id="IPR021886">
    <property type="entry name" value="MgsA_C"/>
</dbReference>
<name>E4TJZ4_CALNY</name>
<evidence type="ECO:0000313" key="7">
    <source>
        <dbReference type="EMBL" id="ADR18245.1"/>
    </source>
</evidence>
<protein>
    <recommendedName>
        <fullName evidence="3">Replication-associated recombination protein A</fullName>
    </recommendedName>
</protein>
<dbReference type="GO" id="GO:0005524">
    <property type="term" value="F:ATP binding"/>
    <property type="evidence" value="ECO:0007669"/>
    <property type="project" value="UniProtKB-KW"/>
</dbReference>
<organism evidence="7 8">
    <name type="scientific">Calditerrivibrio nitroreducens (strain DSM 19672 / NBRC 101217 / Yu37-1)</name>
    <dbReference type="NCBI Taxonomy" id="768670"/>
    <lineage>
        <taxon>Bacteria</taxon>
        <taxon>Pseudomonadati</taxon>
        <taxon>Deferribacterota</taxon>
        <taxon>Deferribacteres</taxon>
        <taxon>Deferribacterales</taxon>
        <taxon>Calditerrivibrionaceae</taxon>
    </lineage>
</organism>
<dbReference type="RefSeq" id="WP_013450461.1">
    <property type="nucleotide sequence ID" value="NC_014758.1"/>
</dbReference>
<evidence type="ECO:0000256" key="1">
    <source>
        <dbReference type="ARBA" id="ARBA00002393"/>
    </source>
</evidence>
<dbReference type="Pfam" id="PF16193">
    <property type="entry name" value="AAA_assoc_2"/>
    <property type="match status" value="1"/>
</dbReference>
<dbReference type="KEGG" id="cni:Calni_0332"/>
<dbReference type="GO" id="GO:0006261">
    <property type="term" value="P:DNA-templated DNA replication"/>
    <property type="evidence" value="ECO:0007669"/>
    <property type="project" value="TreeGrafter"/>
</dbReference>
<dbReference type="Gene3D" id="1.10.8.60">
    <property type="match status" value="1"/>
</dbReference>
<comment type="similarity">
    <text evidence="2">Belongs to the AAA ATPase family. RarA/MGS1/WRNIP1 subfamily.</text>
</comment>
<evidence type="ECO:0000256" key="3">
    <source>
        <dbReference type="ARBA" id="ARBA00020776"/>
    </source>
</evidence>
<dbReference type="SUPFAM" id="SSF52540">
    <property type="entry name" value="P-loop containing nucleoside triphosphate hydrolases"/>
    <property type="match status" value="1"/>
</dbReference>
<feature type="domain" description="AAA+ ATPase" evidence="6">
    <location>
        <begin position="35"/>
        <end position="150"/>
    </location>
</feature>
<proteinExistence type="inferred from homology"/>
<accession>E4TJZ4</accession>
<dbReference type="PANTHER" id="PTHR13779:SF7">
    <property type="entry name" value="ATPASE WRNIP1"/>
    <property type="match status" value="1"/>
</dbReference>
<evidence type="ECO:0000313" key="8">
    <source>
        <dbReference type="Proteomes" id="UP000007039"/>
    </source>
</evidence>
<dbReference type="GO" id="GO:0003677">
    <property type="term" value="F:DNA binding"/>
    <property type="evidence" value="ECO:0007669"/>
    <property type="project" value="InterPro"/>
</dbReference>
<dbReference type="Gene3D" id="1.10.3710.10">
    <property type="entry name" value="DNA polymerase III clamp loader subunits, C-terminal domain"/>
    <property type="match status" value="1"/>
</dbReference>
<evidence type="ECO:0000256" key="2">
    <source>
        <dbReference type="ARBA" id="ARBA00008959"/>
    </source>
</evidence>
<sequence>MLRLVDKVAPQKIDEIIGQDSLIKSPKYLFVLKGDFDILILSGPTGTGKSTFARLLGDELCLPFYRLHASSSGSQEIKKIVDTAKKTGKCSIIFIDEIHRFTKVQQDLLLDVVDEKYAKIIGASTENPYFSLTPALRSRSYFMKFKPLSHDALKTIAEKALAYIVKEKNSLEIINRDKLIEKGIKIANGDARKMLNFLEVATSGESKDGILDPILDAEDTIAGGIYTEDEHYDLLSALIKSVRGSDPDAALVWCFKLLKSGVDPSVIFRRLAISCSEDIGNAYPDASVFLKSVWELFERVGMPEGEILISHAVTFLASCPKSNRSYEAGKRVKDFLNKNEVYVPENIKHNPKGYKYPFEYGNFVKQRYFQEGLVFYNPSDFGFEKKIKDRLRELWGSMKDYER</sequence>
<evidence type="ECO:0000256" key="5">
    <source>
        <dbReference type="ARBA" id="ARBA00022840"/>
    </source>
</evidence>
<dbReference type="InterPro" id="IPR032423">
    <property type="entry name" value="AAA_assoc_2"/>
</dbReference>
<dbReference type="GO" id="GO:0016887">
    <property type="term" value="F:ATP hydrolysis activity"/>
    <property type="evidence" value="ECO:0007669"/>
    <property type="project" value="InterPro"/>
</dbReference>
<dbReference type="PANTHER" id="PTHR13779">
    <property type="entry name" value="WERNER HELICASE-INTERACTING PROTEIN 1 FAMILY MEMBER"/>
    <property type="match status" value="1"/>
</dbReference>
<dbReference type="AlphaFoldDB" id="E4TJZ4"/>
<evidence type="ECO:0000259" key="6">
    <source>
        <dbReference type="SMART" id="SM00382"/>
    </source>
</evidence>
<evidence type="ECO:0000256" key="4">
    <source>
        <dbReference type="ARBA" id="ARBA00022741"/>
    </source>
</evidence>
<dbReference type="eggNOG" id="COG2256">
    <property type="taxonomic scope" value="Bacteria"/>
</dbReference>
<dbReference type="CDD" id="cd00009">
    <property type="entry name" value="AAA"/>
    <property type="match status" value="1"/>
</dbReference>
<dbReference type="Gene3D" id="3.40.50.300">
    <property type="entry name" value="P-loop containing nucleotide triphosphate hydrolases"/>
    <property type="match status" value="1"/>
</dbReference>
<dbReference type="STRING" id="768670.Calni_0332"/>
<dbReference type="EMBL" id="CP002347">
    <property type="protein sequence ID" value="ADR18245.1"/>
    <property type="molecule type" value="Genomic_DNA"/>
</dbReference>
<keyword evidence="5" id="KW-0067">ATP-binding</keyword>
<dbReference type="CDD" id="cd18139">
    <property type="entry name" value="HLD_clamp_RarA"/>
    <property type="match status" value="1"/>
</dbReference>
<comment type="function">
    <text evidence="1">DNA-dependent ATPase that plays important roles in cellular responses to stalled DNA replication processes.</text>
</comment>
<dbReference type="InterPro" id="IPR027417">
    <property type="entry name" value="P-loop_NTPase"/>
</dbReference>